<dbReference type="InterPro" id="IPR035905">
    <property type="entry name" value="Barstar-like_sf"/>
</dbReference>
<organism evidence="3 4">
    <name type="scientific">Dyadobacter luticola</name>
    <dbReference type="NCBI Taxonomy" id="1979387"/>
    <lineage>
        <taxon>Bacteria</taxon>
        <taxon>Pseudomonadati</taxon>
        <taxon>Bacteroidota</taxon>
        <taxon>Cytophagia</taxon>
        <taxon>Cytophagales</taxon>
        <taxon>Spirosomataceae</taxon>
        <taxon>Dyadobacter</taxon>
    </lineage>
</organism>
<dbReference type="EMBL" id="VCEJ01000008">
    <property type="protein sequence ID" value="TLU97895.1"/>
    <property type="molecule type" value="Genomic_DNA"/>
</dbReference>
<evidence type="ECO:0000256" key="1">
    <source>
        <dbReference type="ARBA" id="ARBA00006845"/>
    </source>
</evidence>
<sequence length="148" mass="16902">MKNTHFLIAQSESDVRKSFKNAFIAKIDGSKTASLKDFYTEISAAMQLDDEPVKNLESLDEILNDLSWIEESKVIIFIDQSADWLSKEKSADKILSVIDILDATAEDWKWLDEGEEGVSKKDLQIIFQDSTRIRSLLEDQEIPFGELE</sequence>
<evidence type="ECO:0000259" key="2">
    <source>
        <dbReference type="Pfam" id="PF01337"/>
    </source>
</evidence>
<dbReference type="OrthoDB" id="7575400at2"/>
<evidence type="ECO:0000313" key="3">
    <source>
        <dbReference type="EMBL" id="TLU97895.1"/>
    </source>
</evidence>
<accession>A0A5R9KNP4</accession>
<feature type="domain" description="Barstar (barnase inhibitor)" evidence="2">
    <location>
        <begin position="24"/>
        <end position="114"/>
    </location>
</feature>
<proteinExistence type="inferred from homology"/>
<dbReference type="AlphaFoldDB" id="A0A5R9KNP4"/>
<name>A0A5R9KNP4_9BACT</name>
<comment type="similarity">
    <text evidence="1">Belongs to the barstar family.</text>
</comment>
<reference evidence="3 4" key="1">
    <citation type="submission" date="2019-05" db="EMBL/GenBank/DDBJ databases">
        <authorList>
            <person name="Qu J.-H."/>
        </authorList>
    </citation>
    <scope>NUCLEOTIDE SEQUENCE [LARGE SCALE GENOMIC DNA]</scope>
    <source>
        <strain evidence="3 4">T17</strain>
    </source>
</reference>
<dbReference type="RefSeq" id="WP_138367995.1">
    <property type="nucleotide sequence ID" value="NZ_VCEJ01000008.1"/>
</dbReference>
<keyword evidence="4" id="KW-1185">Reference proteome</keyword>
<dbReference type="Pfam" id="PF01337">
    <property type="entry name" value="Barstar"/>
    <property type="match status" value="1"/>
</dbReference>
<gene>
    <name evidence="3" type="ORF">FEN17_24175</name>
</gene>
<dbReference type="InterPro" id="IPR000468">
    <property type="entry name" value="Barstar"/>
</dbReference>
<dbReference type="Proteomes" id="UP000306402">
    <property type="component" value="Unassembled WGS sequence"/>
</dbReference>
<evidence type="ECO:0000313" key="4">
    <source>
        <dbReference type="Proteomes" id="UP000306402"/>
    </source>
</evidence>
<comment type="caution">
    <text evidence="3">The sequence shown here is derived from an EMBL/GenBank/DDBJ whole genome shotgun (WGS) entry which is preliminary data.</text>
</comment>
<dbReference type="Gene3D" id="3.30.370.10">
    <property type="entry name" value="Barstar-like"/>
    <property type="match status" value="1"/>
</dbReference>
<dbReference type="SUPFAM" id="SSF52038">
    <property type="entry name" value="Barstar-related"/>
    <property type="match status" value="1"/>
</dbReference>
<protein>
    <submittedName>
        <fullName evidence="3">Barstar family protein</fullName>
    </submittedName>
</protein>